<accession>D1CCT2</accession>
<name>D1CCT2_THET1</name>
<dbReference type="InterPro" id="IPR007563">
    <property type="entry name" value="DUF554"/>
</dbReference>
<dbReference type="PANTHER" id="PTHR36111:SF2">
    <property type="entry name" value="INNER MEMBRANE PROTEIN"/>
    <property type="match status" value="1"/>
</dbReference>
<dbReference type="STRING" id="525904.Tter_1691"/>
<feature type="transmembrane region" description="Helical" evidence="1">
    <location>
        <begin position="183"/>
        <end position="203"/>
    </location>
</feature>
<dbReference type="Proteomes" id="UP000000323">
    <property type="component" value="Chromosome 1"/>
</dbReference>
<keyword evidence="3" id="KW-1185">Reference proteome</keyword>
<dbReference type="Pfam" id="PF04474">
    <property type="entry name" value="DUF554"/>
    <property type="match status" value="1"/>
</dbReference>
<sequence>MLSGTLLNVVTVSVGSTLGLIVGQKMPDRIHKIIFDGLGLLTLLVGVQMGLETRNVLLLLGAVLIGGIIGELLKIESNLDRFGSWAQHKLTRGNDGRFSEAFVASSLVFCVGPMTITGSLQNGLTGDYRLLALKSFLDLFSSFAFAASLGWGVFLSILTILIFQGGLSLGAGLFSGILNDAQIISELTAVGGILIIGIGIRLLDVKRIPVANFLPALIVSPLLVTAVRNLEPVFRNLFSGFMS</sequence>
<dbReference type="AlphaFoldDB" id="D1CCT2"/>
<dbReference type="EMBL" id="CP001825">
    <property type="protein sequence ID" value="ACZ42597.1"/>
    <property type="molecule type" value="Genomic_DNA"/>
</dbReference>
<feature type="transmembrane region" description="Helical" evidence="1">
    <location>
        <begin position="210"/>
        <end position="230"/>
    </location>
</feature>
<keyword evidence="1" id="KW-1133">Transmembrane helix</keyword>
<keyword evidence="1" id="KW-0812">Transmembrane</keyword>
<proteinExistence type="predicted"/>
<organism evidence="2 3">
    <name type="scientific">Thermobaculum terrenum (strain ATCC BAA-798 / CCMEE 7001 / YNP1)</name>
    <dbReference type="NCBI Taxonomy" id="525904"/>
    <lineage>
        <taxon>Bacteria</taxon>
        <taxon>Bacillati</taxon>
        <taxon>Chloroflexota</taxon>
        <taxon>Chloroflexia</taxon>
        <taxon>Candidatus Thermobaculales</taxon>
        <taxon>Candidatus Thermobaculaceae</taxon>
        <taxon>Thermobaculum</taxon>
    </lineage>
</organism>
<evidence type="ECO:0000313" key="3">
    <source>
        <dbReference type="Proteomes" id="UP000000323"/>
    </source>
</evidence>
<feature type="transmembrane region" description="Helical" evidence="1">
    <location>
        <begin position="6"/>
        <end position="22"/>
    </location>
</feature>
<feature type="transmembrane region" description="Helical" evidence="1">
    <location>
        <begin position="139"/>
        <end position="163"/>
    </location>
</feature>
<keyword evidence="1" id="KW-0472">Membrane</keyword>
<evidence type="ECO:0000313" key="2">
    <source>
        <dbReference type="EMBL" id="ACZ42597.1"/>
    </source>
</evidence>
<feature type="transmembrane region" description="Helical" evidence="1">
    <location>
        <begin position="57"/>
        <end position="75"/>
    </location>
</feature>
<evidence type="ECO:0000256" key="1">
    <source>
        <dbReference type="SAM" id="Phobius"/>
    </source>
</evidence>
<evidence type="ECO:0008006" key="4">
    <source>
        <dbReference type="Google" id="ProtNLM"/>
    </source>
</evidence>
<dbReference type="PANTHER" id="PTHR36111">
    <property type="entry name" value="INNER MEMBRANE PROTEIN-RELATED"/>
    <property type="match status" value="1"/>
</dbReference>
<protein>
    <recommendedName>
        <fullName evidence="4">DUF554 domain-containing protein</fullName>
    </recommendedName>
</protein>
<dbReference type="HOGENOM" id="CLU_091659_0_0_0"/>
<reference evidence="3" key="1">
    <citation type="journal article" date="2010" name="Stand. Genomic Sci.">
        <title>Complete genome sequence of 'Thermobaculum terrenum' type strain (YNP1).</title>
        <authorList>
            <person name="Kiss H."/>
            <person name="Cleland D."/>
            <person name="Lapidus A."/>
            <person name="Lucas S."/>
            <person name="Glavina Del Rio T."/>
            <person name="Nolan M."/>
            <person name="Tice H."/>
            <person name="Han C."/>
            <person name="Goodwin L."/>
            <person name="Pitluck S."/>
            <person name="Liolios K."/>
            <person name="Ivanova N."/>
            <person name="Mavromatis K."/>
            <person name="Ovchinnikova G."/>
            <person name="Pati A."/>
            <person name="Chen A."/>
            <person name="Palaniappan K."/>
            <person name="Land M."/>
            <person name="Hauser L."/>
            <person name="Chang Y."/>
            <person name="Jeffries C."/>
            <person name="Lu M."/>
            <person name="Brettin T."/>
            <person name="Detter J."/>
            <person name="Goker M."/>
            <person name="Tindall B."/>
            <person name="Beck B."/>
            <person name="McDermott T."/>
            <person name="Woyke T."/>
            <person name="Bristow J."/>
            <person name="Eisen J."/>
            <person name="Markowitz V."/>
            <person name="Hugenholtz P."/>
            <person name="Kyrpides N."/>
            <person name="Klenk H."/>
            <person name="Cheng J."/>
        </authorList>
    </citation>
    <scope>NUCLEOTIDE SEQUENCE [LARGE SCALE GENOMIC DNA]</scope>
    <source>
        <strain evidence="3">ATCC BAA-798 / YNP1</strain>
    </source>
</reference>
<dbReference type="RefSeq" id="WP_012875631.1">
    <property type="nucleotide sequence ID" value="NC_013525.1"/>
</dbReference>
<dbReference type="eggNOG" id="COG1811">
    <property type="taxonomic scope" value="Bacteria"/>
</dbReference>
<dbReference type="OrthoDB" id="9797976at2"/>
<dbReference type="KEGG" id="ttr:Tter_1691"/>
<gene>
    <name evidence="2" type="ordered locus">Tter_1691</name>
</gene>